<dbReference type="InterPro" id="IPR051264">
    <property type="entry name" value="FAD-oxidored/transferase_4"/>
</dbReference>
<keyword evidence="2" id="KW-0285">Flavoprotein</keyword>
<organism evidence="6 7">
    <name type="scientific">Seminavis robusta</name>
    <dbReference type="NCBI Taxonomy" id="568900"/>
    <lineage>
        <taxon>Eukaryota</taxon>
        <taxon>Sar</taxon>
        <taxon>Stramenopiles</taxon>
        <taxon>Ochrophyta</taxon>
        <taxon>Bacillariophyta</taxon>
        <taxon>Bacillariophyceae</taxon>
        <taxon>Bacillariophycidae</taxon>
        <taxon>Naviculales</taxon>
        <taxon>Naviculaceae</taxon>
        <taxon>Seminavis</taxon>
    </lineage>
</organism>
<dbReference type="PROSITE" id="PS51387">
    <property type="entry name" value="FAD_PCMH"/>
    <property type="match status" value="1"/>
</dbReference>
<dbReference type="AlphaFoldDB" id="A0A9N8HLE8"/>
<gene>
    <name evidence="6" type="ORF">SEMRO_1024_G232640.1</name>
</gene>
<protein>
    <submittedName>
        <fullName evidence="6">Probable D-2-hydroxyglutarate dehydrogenase, mitochondrial</fullName>
    </submittedName>
</protein>
<feature type="domain" description="FAD-binding PCMH-type" evidence="5">
    <location>
        <begin position="91"/>
        <end position="292"/>
    </location>
</feature>
<evidence type="ECO:0000256" key="3">
    <source>
        <dbReference type="ARBA" id="ARBA00022827"/>
    </source>
</evidence>
<dbReference type="GO" id="GO:0005739">
    <property type="term" value="C:mitochondrion"/>
    <property type="evidence" value="ECO:0007669"/>
    <property type="project" value="TreeGrafter"/>
</dbReference>
<dbReference type="EMBL" id="CAICTM010001022">
    <property type="protein sequence ID" value="CAB9519533.1"/>
    <property type="molecule type" value="Genomic_DNA"/>
</dbReference>
<dbReference type="Pfam" id="PF01565">
    <property type="entry name" value="FAD_binding_4"/>
    <property type="match status" value="1"/>
</dbReference>
<dbReference type="Proteomes" id="UP001153069">
    <property type="component" value="Unassembled WGS sequence"/>
</dbReference>
<dbReference type="GO" id="GO:0016491">
    <property type="term" value="F:oxidoreductase activity"/>
    <property type="evidence" value="ECO:0007669"/>
    <property type="project" value="UniProtKB-KW"/>
</dbReference>
<dbReference type="InterPro" id="IPR006094">
    <property type="entry name" value="Oxid_FAD_bind_N"/>
</dbReference>
<dbReference type="OrthoDB" id="5332616at2759"/>
<dbReference type="SUPFAM" id="SSF56176">
    <property type="entry name" value="FAD-binding/transporter-associated domain-like"/>
    <property type="match status" value="1"/>
</dbReference>
<dbReference type="SUPFAM" id="SSF55103">
    <property type="entry name" value="FAD-linked oxidases, C-terminal domain"/>
    <property type="match status" value="1"/>
</dbReference>
<comment type="cofactor">
    <cofactor evidence="1">
        <name>FAD</name>
        <dbReference type="ChEBI" id="CHEBI:57692"/>
    </cofactor>
</comment>
<evidence type="ECO:0000256" key="4">
    <source>
        <dbReference type="ARBA" id="ARBA00023002"/>
    </source>
</evidence>
<keyword evidence="3" id="KW-0274">FAD</keyword>
<sequence length="369" mass="39521">MAFAVASLRSVARRRWGLAATLQQVSGPGRLTAAPFSSAVLSNHYDTGSLLRSPTPDDVNAFREMLGQSPGSVLTSLEDVESYNTDWTKHYQGTSSLVLRPKSTKEVSDILRYCDDHYLGVVPQAGNTGLVGGSIPVASAPAQEVILSIERMNQITSWNPTTGIITGQAGGILQDWQDYAQQKGVMIPVDLGSKGSCLIGGTVSTNAGGQYYARYKSLHANVVGLEVVLAGGEILRLNLQETTSNNNDKESKNNTVLCNLKDNTGYDLKHLFIGAEGSLGIVTKVALWCSSAYPTSRCAVLCACTSLEQVQECLPVARRVLGETLAAFEFMDQAVTELVAANCSGSISGMIPQQQRAMTTIHFIHIIAF</sequence>
<dbReference type="PANTHER" id="PTHR43716">
    <property type="entry name" value="D-2-HYDROXYGLUTARATE DEHYDROGENASE, MITOCHONDRIAL"/>
    <property type="match status" value="1"/>
</dbReference>
<proteinExistence type="predicted"/>
<dbReference type="InterPro" id="IPR016166">
    <property type="entry name" value="FAD-bd_PCMH"/>
</dbReference>
<dbReference type="InterPro" id="IPR036318">
    <property type="entry name" value="FAD-bd_PCMH-like_sf"/>
</dbReference>
<reference evidence="6" key="1">
    <citation type="submission" date="2020-06" db="EMBL/GenBank/DDBJ databases">
        <authorList>
            <consortium name="Plant Systems Biology data submission"/>
        </authorList>
    </citation>
    <scope>NUCLEOTIDE SEQUENCE</scope>
    <source>
        <strain evidence="6">D6</strain>
    </source>
</reference>
<evidence type="ECO:0000259" key="5">
    <source>
        <dbReference type="PROSITE" id="PS51387"/>
    </source>
</evidence>
<dbReference type="Gene3D" id="3.30.465.10">
    <property type="match status" value="1"/>
</dbReference>
<dbReference type="GO" id="GO:0071949">
    <property type="term" value="F:FAD binding"/>
    <property type="evidence" value="ECO:0007669"/>
    <property type="project" value="InterPro"/>
</dbReference>
<name>A0A9N8HLE8_9STRA</name>
<dbReference type="InterPro" id="IPR016167">
    <property type="entry name" value="FAD-bd_PCMH_sub1"/>
</dbReference>
<evidence type="ECO:0000313" key="6">
    <source>
        <dbReference type="EMBL" id="CAB9519533.1"/>
    </source>
</evidence>
<dbReference type="InterPro" id="IPR016164">
    <property type="entry name" value="FAD-linked_Oxase-like_C"/>
</dbReference>
<comment type="caution">
    <text evidence="6">The sequence shown here is derived from an EMBL/GenBank/DDBJ whole genome shotgun (WGS) entry which is preliminary data.</text>
</comment>
<evidence type="ECO:0000256" key="1">
    <source>
        <dbReference type="ARBA" id="ARBA00001974"/>
    </source>
</evidence>
<dbReference type="PANTHER" id="PTHR43716:SF1">
    <property type="entry name" value="D-2-HYDROXYGLUTARATE DEHYDROGENASE, MITOCHONDRIAL"/>
    <property type="match status" value="1"/>
</dbReference>
<evidence type="ECO:0000313" key="7">
    <source>
        <dbReference type="Proteomes" id="UP001153069"/>
    </source>
</evidence>
<dbReference type="Gene3D" id="3.30.43.10">
    <property type="entry name" value="Uridine Diphospho-n-acetylenolpyruvylglucosamine Reductase, domain 2"/>
    <property type="match status" value="1"/>
</dbReference>
<keyword evidence="4" id="KW-0560">Oxidoreductase</keyword>
<accession>A0A9N8HLE8</accession>
<dbReference type="Gene3D" id="3.30.70.2190">
    <property type="match status" value="1"/>
</dbReference>
<dbReference type="FunFam" id="3.30.43.10:FF:000011">
    <property type="entry name" value="D-lactate dehydrogenase (Cytochrome)"/>
    <property type="match status" value="1"/>
</dbReference>
<evidence type="ECO:0000256" key="2">
    <source>
        <dbReference type="ARBA" id="ARBA00022630"/>
    </source>
</evidence>
<dbReference type="InterPro" id="IPR016169">
    <property type="entry name" value="FAD-bd_PCMH_sub2"/>
</dbReference>
<keyword evidence="7" id="KW-1185">Reference proteome</keyword>